<dbReference type="AlphaFoldDB" id="A0AAC9CZF4"/>
<dbReference type="Gene3D" id="1.25.40.10">
    <property type="entry name" value="Tetratricopeptide repeat domain"/>
    <property type="match status" value="1"/>
</dbReference>
<protein>
    <submittedName>
        <fullName evidence="1">Invasion protein regulator</fullName>
    </submittedName>
</protein>
<dbReference type="PANTHER" id="PTHR12558:SF13">
    <property type="entry name" value="CELL DIVISION CYCLE PROTEIN 27 HOMOLOG"/>
    <property type="match status" value="1"/>
</dbReference>
<dbReference type="PANTHER" id="PTHR12558">
    <property type="entry name" value="CELL DIVISION CYCLE 16,23,27"/>
    <property type="match status" value="1"/>
</dbReference>
<dbReference type="GeneID" id="32306630"/>
<proteinExistence type="predicted"/>
<organism evidence="1 2">
    <name type="scientific">Flavobacterium anhuiense</name>
    <dbReference type="NCBI Taxonomy" id="459526"/>
    <lineage>
        <taxon>Bacteria</taxon>
        <taxon>Pseudomonadati</taxon>
        <taxon>Bacteroidota</taxon>
        <taxon>Flavobacteriia</taxon>
        <taxon>Flavobacteriales</taxon>
        <taxon>Flavobacteriaceae</taxon>
        <taxon>Flavobacterium</taxon>
    </lineage>
</organism>
<sequence length="527" mass="59585">MEIKKIPSDKIYDELENVLKFYSFKNSTLLTNFLRYIVTETIDERQQFIKEYSIAVNALSRPSHFNPHDDAMVRIHAGRLRKLLHEYYSTDGKDNSVIIHVPKGGYVPEFIHNNKIRHADALASIQKTNPVITVFPFKSMVLRPDLEAFSQILSEEISAELSRFQDISVIGHFPSEIISKINENILEAAQLVGADFIITGHIQIIDNKLQIRINLINSSSGKFVLTKLFTPATIDDGIRIQNEIVKDIVASMGGYYGIIFKEIIKTAPSKIADNSSVLKAICSYNEYQSYYSIQNYANALSHLNEAVELAPNHAIIWAMLGEMHLASLALGLDNCKKTIEKSSHCVSKALTIDPNCQQAWHALTLLNCFKKDQDNCLAAAEQCIKINPNSSGIASGVGCMLIFAAYFEKGFNLLENAIRINPSHPWWITIGYCCYYIHKKDYQKSLYWADKMDFSETIWDSLLKAVSLSLLNEDAKAKIQLNNLLELQPQTATEIKEILSSFIFSDEVVFRMVKSLKRIGLKDDLLN</sequence>
<dbReference type="EMBL" id="CP016907">
    <property type="protein sequence ID" value="AOC93883.1"/>
    <property type="molecule type" value="Genomic_DNA"/>
</dbReference>
<dbReference type="SUPFAM" id="SSF48452">
    <property type="entry name" value="TPR-like"/>
    <property type="match status" value="1"/>
</dbReference>
<evidence type="ECO:0000313" key="1">
    <source>
        <dbReference type="EMBL" id="AOC93883.1"/>
    </source>
</evidence>
<evidence type="ECO:0000313" key="2">
    <source>
        <dbReference type="Proteomes" id="UP000093276"/>
    </source>
</evidence>
<dbReference type="KEGG" id="fjg:BB050_00739"/>
<gene>
    <name evidence="1" type="ORF">BB050_00739</name>
</gene>
<dbReference type="Proteomes" id="UP000093276">
    <property type="component" value="Chromosome"/>
</dbReference>
<dbReference type="Gene3D" id="3.40.50.10070">
    <property type="entry name" value="TolB, N-terminal domain"/>
    <property type="match status" value="1"/>
</dbReference>
<dbReference type="InterPro" id="IPR011990">
    <property type="entry name" value="TPR-like_helical_dom_sf"/>
</dbReference>
<dbReference type="RefSeq" id="WP_066032642.1">
    <property type="nucleotide sequence ID" value="NZ_CP016907.1"/>
</dbReference>
<reference evidence="1 2" key="1">
    <citation type="submission" date="2016-08" db="EMBL/GenBank/DDBJ databases">
        <title>Complete genome sequence of Flavobacterium johnsoniae strain GSE09, a volatile-producing biocontrol agent isolated from cucumber (Cucumis sativus).</title>
        <authorList>
            <person name="Jeong J.-J."/>
            <person name="Oh J.Y."/>
            <person name="Jim Y.J."/>
            <person name="Sang M.K."/>
            <person name="Kim K.D."/>
        </authorList>
    </citation>
    <scope>NUCLEOTIDE SEQUENCE [LARGE SCALE GENOMIC DNA]</scope>
    <source>
        <strain evidence="1 2">GSE09</strain>
    </source>
</reference>
<name>A0AAC9CZF4_9FLAO</name>
<accession>A0AAC9CZF4</accession>